<dbReference type="VEuPathDB" id="FungiDB:PLEOSDRAFT_1017048"/>
<protein>
    <recommendedName>
        <fullName evidence="1">Tf2-1-like SH3-like domain-containing protein</fullName>
    </recommendedName>
</protein>
<feature type="non-terminal residue" evidence="2">
    <location>
        <position position="1"/>
    </location>
</feature>
<dbReference type="Proteomes" id="UP000027073">
    <property type="component" value="Unassembled WGS sequence"/>
</dbReference>
<evidence type="ECO:0000313" key="2">
    <source>
        <dbReference type="EMBL" id="KDQ23945.1"/>
    </source>
</evidence>
<dbReference type="InterPro" id="IPR056924">
    <property type="entry name" value="SH3_Tf2-1"/>
</dbReference>
<dbReference type="HOGENOM" id="CLU_180976_0_0_1"/>
<gene>
    <name evidence="2" type="ORF">PLEOSDRAFT_1017048</name>
</gene>
<feature type="domain" description="Tf2-1-like SH3-like" evidence="1">
    <location>
        <begin position="1"/>
        <end position="44"/>
    </location>
</feature>
<feature type="non-terminal residue" evidence="2">
    <location>
        <position position="63"/>
    </location>
</feature>
<dbReference type="OrthoDB" id="3268967at2759"/>
<proteinExistence type="predicted"/>
<organism evidence="2 3">
    <name type="scientific">Pleurotus ostreatus (strain PC15)</name>
    <name type="common">Oyster mushroom</name>
    <dbReference type="NCBI Taxonomy" id="1137138"/>
    <lineage>
        <taxon>Eukaryota</taxon>
        <taxon>Fungi</taxon>
        <taxon>Dikarya</taxon>
        <taxon>Basidiomycota</taxon>
        <taxon>Agaricomycotina</taxon>
        <taxon>Agaricomycetes</taxon>
        <taxon>Agaricomycetidae</taxon>
        <taxon>Agaricales</taxon>
        <taxon>Pleurotineae</taxon>
        <taxon>Pleurotaceae</taxon>
        <taxon>Pleurotus</taxon>
    </lineage>
</organism>
<dbReference type="Pfam" id="PF24626">
    <property type="entry name" value="SH3_Tf2-1"/>
    <property type="match status" value="1"/>
</dbReference>
<evidence type="ECO:0000313" key="3">
    <source>
        <dbReference type="Proteomes" id="UP000027073"/>
    </source>
</evidence>
<name>A0A067NAH0_PLEO1</name>
<dbReference type="STRING" id="1137138.A0A067NAH0"/>
<evidence type="ECO:0000259" key="1">
    <source>
        <dbReference type="Pfam" id="PF24626"/>
    </source>
</evidence>
<accession>A0A067NAH0</accession>
<dbReference type="EMBL" id="KL198012">
    <property type="protein sequence ID" value="KDQ23945.1"/>
    <property type="molecule type" value="Genomic_DNA"/>
</dbReference>
<dbReference type="InParanoid" id="A0A067NAH0"/>
<dbReference type="AlphaFoldDB" id="A0A067NAH0"/>
<sequence length="63" mass="7350">KFMPRFDGPYEILHANPEKSSYTLNMPNTDKFFPTFHSSHLRPFIANDSNLFPSRKLERPAPV</sequence>
<reference evidence="3" key="1">
    <citation type="journal article" date="2014" name="Proc. Natl. Acad. Sci. U.S.A.">
        <title>Extensive sampling of basidiomycete genomes demonstrates inadequacy of the white-rot/brown-rot paradigm for wood decay fungi.</title>
        <authorList>
            <person name="Riley R."/>
            <person name="Salamov A.A."/>
            <person name="Brown D.W."/>
            <person name="Nagy L.G."/>
            <person name="Floudas D."/>
            <person name="Held B.W."/>
            <person name="Levasseur A."/>
            <person name="Lombard V."/>
            <person name="Morin E."/>
            <person name="Otillar R."/>
            <person name="Lindquist E.A."/>
            <person name="Sun H."/>
            <person name="LaButti K.M."/>
            <person name="Schmutz J."/>
            <person name="Jabbour D."/>
            <person name="Luo H."/>
            <person name="Baker S.E."/>
            <person name="Pisabarro A.G."/>
            <person name="Walton J.D."/>
            <person name="Blanchette R.A."/>
            <person name="Henrissat B."/>
            <person name="Martin F."/>
            <person name="Cullen D."/>
            <person name="Hibbett D.S."/>
            <person name="Grigoriev I.V."/>
        </authorList>
    </citation>
    <scope>NUCLEOTIDE SEQUENCE [LARGE SCALE GENOMIC DNA]</scope>
    <source>
        <strain evidence="3">PC15</strain>
    </source>
</reference>